<reference evidence="2" key="1">
    <citation type="journal article" date="2014" name="Int. J. Syst. Evol. Microbiol.">
        <title>Complete genome sequence of Corynebacterium casei LMG S-19264T (=DSM 44701T), isolated from a smear-ripened cheese.</title>
        <authorList>
            <consortium name="US DOE Joint Genome Institute (JGI-PGF)"/>
            <person name="Walter F."/>
            <person name="Albersmeier A."/>
            <person name="Kalinowski J."/>
            <person name="Ruckert C."/>
        </authorList>
    </citation>
    <scope>NUCLEOTIDE SEQUENCE</scope>
    <source>
        <strain evidence="2">JCM 5069</strain>
    </source>
</reference>
<organism evidence="2 3">
    <name type="scientific">Streptomyces sulfonofaciens</name>
    <dbReference type="NCBI Taxonomy" id="68272"/>
    <lineage>
        <taxon>Bacteria</taxon>
        <taxon>Bacillati</taxon>
        <taxon>Actinomycetota</taxon>
        <taxon>Actinomycetes</taxon>
        <taxon>Kitasatosporales</taxon>
        <taxon>Streptomycetaceae</taxon>
        <taxon>Streptomyces</taxon>
    </lineage>
</organism>
<proteinExistence type="predicted"/>
<dbReference type="Proteomes" id="UP000603708">
    <property type="component" value="Unassembled WGS sequence"/>
</dbReference>
<dbReference type="EMBL" id="BNCD01000009">
    <property type="protein sequence ID" value="GHH80344.1"/>
    <property type="molecule type" value="Genomic_DNA"/>
</dbReference>
<evidence type="ECO:0000313" key="2">
    <source>
        <dbReference type="EMBL" id="GHH80344.1"/>
    </source>
</evidence>
<feature type="domain" description="DUF6924" evidence="1">
    <location>
        <begin position="8"/>
        <end position="126"/>
    </location>
</feature>
<evidence type="ECO:0000259" key="1">
    <source>
        <dbReference type="Pfam" id="PF21962"/>
    </source>
</evidence>
<dbReference type="AlphaFoldDB" id="A0A919G9L1"/>
<reference evidence="2" key="2">
    <citation type="submission" date="2020-09" db="EMBL/GenBank/DDBJ databases">
        <authorList>
            <person name="Sun Q."/>
            <person name="Ohkuma M."/>
        </authorList>
    </citation>
    <scope>NUCLEOTIDE SEQUENCE</scope>
    <source>
        <strain evidence="2">JCM 5069</strain>
    </source>
</reference>
<dbReference type="RefSeq" id="WP_189933049.1">
    <property type="nucleotide sequence ID" value="NZ_BNCD01000009.1"/>
</dbReference>
<name>A0A919G9L1_9ACTN</name>
<gene>
    <name evidence="2" type="ORF">GCM10018793_35300</name>
</gene>
<dbReference type="InterPro" id="IPR053832">
    <property type="entry name" value="DUF6924"/>
</dbReference>
<sequence length="126" mass="13651">MCQNPKWGDGEFEATVHVVDDPGFAGVSTEDLPAAVGADTCPYPVFVADRTTMQADHHALLAVTTATPELVGDDTWYEEMVQYGGQFRTVPGGVSEIHANLYVSNMDFQEFAGLALDDPEGVHRSF</sequence>
<keyword evidence="3" id="KW-1185">Reference proteome</keyword>
<protein>
    <recommendedName>
        <fullName evidence="1">DUF6924 domain-containing protein</fullName>
    </recommendedName>
</protein>
<accession>A0A919G9L1</accession>
<dbReference type="Pfam" id="PF21962">
    <property type="entry name" value="DUF6924"/>
    <property type="match status" value="1"/>
</dbReference>
<evidence type="ECO:0000313" key="3">
    <source>
        <dbReference type="Proteomes" id="UP000603708"/>
    </source>
</evidence>
<comment type="caution">
    <text evidence="2">The sequence shown here is derived from an EMBL/GenBank/DDBJ whole genome shotgun (WGS) entry which is preliminary data.</text>
</comment>